<dbReference type="PRINTS" id="PR00039">
    <property type="entry name" value="HTHLYSR"/>
</dbReference>
<evidence type="ECO:0000256" key="3">
    <source>
        <dbReference type="ARBA" id="ARBA00023125"/>
    </source>
</evidence>
<keyword evidence="2" id="KW-0805">Transcription regulation</keyword>
<dbReference type="RefSeq" id="WP_378292449.1">
    <property type="nucleotide sequence ID" value="NZ_JBHSON010000152.1"/>
</dbReference>
<dbReference type="EMBL" id="JBHSON010000152">
    <property type="protein sequence ID" value="MFC5754397.1"/>
    <property type="molecule type" value="Genomic_DNA"/>
</dbReference>
<dbReference type="InterPro" id="IPR005119">
    <property type="entry name" value="LysR_subst-bd"/>
</dbReference>
<dbReference type="Gene3D" id="3.40.190.10">
    <property type="entry name" value="Periplasmic binding protein-like II"/>
    <property type="match status" value="2"/>
</dbReference>
<proteinExistence type="inferred from homology"/>
<dbReference type="Proteomes" id="UP001596074">
    <property type="component" value="Unassembled WGS sequence"/>
</dbReference>
<dbReference type="PANTHER" id="PTHR30346">
    <property type="entry name" value="TRANSCRIPTIONAL DUAL REGULATOR HCAR-RELATED"/>
    <property type="match status" value="1"/>
</dbReference>
<dbReference type="PANTHER" id="PTHR30346:SF0">
    <property type="entry name" value="HCA OPERON TRANSCRIPTIONAL ACTIVATOR HCAR"/>
    <property type="match status" value="1"/>
</dbReference>
<evidence type="ECO:0000313" key="7">
    <source>
        <dbReference type="Proteomes" id="UP001596074"/>
    </source>
</evidence>
<dbReference type="InterPro" id="IPR036388">
    <property type="entry name" value="WH-like_DNA-bd_sf"/>
</dbReference>
<dbReference type="SUPFAM" id="SSF53850">
    <property type="entry name" value="Periplasmic binding protein-like II"/>
    <property type="match status" value="1"/>
</dbReference>
<name>A0ABW1AID9_9ACTN</name>
<dbReference type="Pfam" id="PF03466">
    <property type="entry name" value="LysR_substrate"/>
    <property type="match status" value="1"/>
</dbReference>
<dbReference type="SUPFAM" id="SSF46785">
    <property type="entry name" value="Winged helix' DNA-binding domain"/>
    <property type="match status" value="1"/>
</dbReference>
<keyword evidence="3" id="KW-0238">DNA-binding</keyword>
<comment type="caution">
    <text evidence="6">The sequence shown here is derived from an EMBL/GenBank/DDBJ whole genome shotgun (WGS) entry which is preliminary data.</text>
</comment>
<dbReference type="Gene3D" id="1.10.10.10">
    <property type="entry name" value="Winged helix-like DNA-binding domain superfamily/Winged helix DNA-binding domain"/>
    <property type="match status" value="1"/>
</dbReference>
<keyword evidence="7" id="KW-1185">Reference proteome</keyword>
<feature type="domain" description="HTH lysR-type" evidence="5">
    <location>
        <begin position="5"/>
        <end position="62"/>
    </location>
</feature>
<dbReference type="InterPro" id="IPR000847">
    <property type="entry name" value="LysR_HTH_N"/>
</dbReference>
<accession>A0ABW1AID9</accession>
<evidence type="ECO:0000256" key="1">
    <source>
        <dbReference type="ARBA" id="ARBA00009437"/>
    </source>
</evidence>
<comment type="similarity">
    <text evidence="1">Belongs to the LysR transcriptional regulatory family.</text>
</comment>
<evidence type="ECO:0000256" key="4">
    <source>
        <dbReference type="ARBA" id="ARBA00023163"/>
    </source>
</evidence>
<evidence type="ECO:0000256" key="2">
    <source>
        <dbReference type="ARBA" id="ARBA00023015"/>
    </source>
</evidence>
<dbReference type="PROSITE" id="PS50931">
    <property type="entry name" value="HTH_LYSR"/>
    <property type="match status" value="1"/>
</dbReference>
<reference evidence="7" key="1">
    <citation type="journal article" date="2019" name="Int. J. Syst. Evol. Microbiol.">
        <title>The Global Catalogue of Microorganisms (GCM) 10K type strain sequencing project: providing services to taxonomists for standard genome sequencing and annotation.</title>
        <authorList>
            <consortium name="The Broad Institute Genomics Platform"/>
            <consortium name="The Broad Institute Genome Sequencing Center for Infectious Disease"/>
            <person name="Wu L."/>
            <person name="Ma J."/>
        </authorList>
    </citation>
    <scope>NUCLEOTIDE SEQUENCE [LARGE SCALE GENOMIC DNA]</scope>
    <source>
        <strain evidence="7">KCTC 42087</strain>
    </source>
</reference>
<evidence type="ECO:0000313" key="6">
    <source>
        <dbReference type="EMBL" id="MFC5754397.1"/>
    </source>
</evidence>
<gene>
    <name evidence="6" type="ORF">ACFPZN_53045</name>
</gene>
<sequence>MVDGIELREIRTFLAVAEELHFGRAAEKVGLTPSRVSQSIRALESRLGGQLFDRTSRRVGLTPLGIQLRDSLHPAHEALVSALRAAQDATRGVAGTFHLGMLDPPTYSGPHLTDIVRTFEARHPACRVVVREVAIESQLEWLRSGQGDAVVLRLPNSAPDLTIGPVITDEARLLAVAVDHPFARRTDVTAEDLAGVTVTVMPRIPAELMDAFIPPRTPAGRLIPRRAVHTMSELLPLVALGKVVHITITSFAEHYRYPGVAFVPIEGIPRSQTALAWLTSKSNARVDAFAHAARDVLGETPNHP</sequence>
<organism evidence="6 7">
    <name type="scientific">Actinomadura rugatobispora</name>
    <dbReference type="NCBI Taxonomy" id="1994"/>
    <lineage>
        <taxon>Bacteria</taxon>
        <taxon>Bacillati</taxon>
        <taxon>Actinomycetota</taxon>
        <taxon>Actinomycetes</taxon>
        <taxon>Streptosporangiales</taxon>
        <taxon>Thermomonosporaceae</taxon>
        <taxon>Actinomadura</taxon>
    </lineage>
</organism>
<dbReference type="Pfam" id="PF00126">
    <property type="entry name" value="HTH_1"/>
    <property type="match status" value="1"/>
</dbReference>
<keyword evidence="4" id="KW-0804">Transcription</keyword>
<protein>
    <submittedName>
        <fullName evidence="6">LysR family transcriptional regulator</fullName>
    </submittedName>
</protein>
<dbReference type="InterPro" id="IPR036390">
    <property type="entry name" value="WH_DNA-bd_sf"/>
</dbReference>
<evidence type="ECO:0000259" key="5">
    <source>
        <dbReference type="PROSITE" id="PS50931"/>
    </source>
</evidence>
<dbReference type="CDD" id="cd08414">
    <property type="entry name" value="PBP2_LTTR_aromatics_like"/>
    <property type="match status" value="1"/>
</dbReference>